<keyword evidence="11" id="KW-1015">Disulfide bond</keyword>
<keyword evidence="5" id="KW-0479">Metal-binding</keyword>
<dbReference type="VEuPathDB" id="FungiDB:SPRG_11659"/>
<feature type="transmembrane region" description="Helical" evidence="16">
    <location>
        <begin position="382"/>
        <end position="399"/>
    </location>
</feature>
<keyword evidence="3" id="KW-0813">Transport</keyword>
<dbReference type="InterPro" id="IPR013057">
    <property type="entry name" value="AA_transpt_TM"/>
</dbReference>
<sequence>MDIALDEDDGTRDVLEEPLLDEDQRRHTSLRGRDWVRVSPPTKPSPSHGMYPPPHFFARGDAKEGFQTVHETPPDRYQSGWSTVFSIWNTMIGSTLVALPYGFSCSGIVLGIGIVLLMGVICCHTCNLVVTYGKDFSDFGDLTLYHFGRRAQLVAMTVSLLVLVGACIAYHVLMKQCTYAVVSALLHWSGRSELAVHWTPSAAALFVLLLFPVTNLKHFSTLVFLNSLGIPFVLFTIVFIVYQGVDTIATGRIDDDIVFGGKSTFGVLGGIVTLSFFIHNAIQPIVRHCDPSQRQRHVTTAYTLVGLSYTAVGALGYIGFPHGHIRQNFLDAFPTTDAFAFSARASLLLQLATVYPLVLLIVRTQLFHLVLHTSWPGRVPVLCLNVLVMTITTLFAIYYPNVGDVLRFTGAIGGFVLIFGVPIGIHLNARVAKRHLTRRSLVVYGAMGWIGLGLLVLQFVPMQQ</sequence>
<feature type="transmembrane region" description="Helical" evidence="16">
    <location>
        <begin position="405"/>
        <end position="429"/>
    </location>
</feature>
<dbReference type="PANTHER" id="PTHR22950:SF244">
    <property type="entry name" value="NEUTRAL AMINO ACID TRANSPORTER 9"/>
    <property type="match status" value="1"/>
</dbReference>
<keyword evidence="4 16" id="KW-0812">Transmembrane</keyword>
<dbReference type="GeneID" id="24133682"/>
<feature type="domain" description="Amino acid transporter transmembrane" evidence="17">
    <location>
        <begin position="79"/>
        <end position="434"/>
    </location>
</feature>
<dbReference type="STRING" id="695850.A0A067C2H5"/>
<dbReference type="Pfam" id="PF01490">
    <property type="entry name" value="Aa_trans"/>
    <property type="match status" value="1"/>
</dbReference>
<evidence type="ECO:0000256" key="3">
    <source>
        <dbReference type="ARBA" id="ARBA00022448"/>
    </source>
</evidence>
<dbReference type="GO" id="GO:0031902">
    <property type="term" value="C:late endosome membrane"/>
    <property type="evidence" value="ECO:0007669"/>
    <property type="project" value="UniProtKB-SubCell"/>
</dbReference>
<dbReference type="PANTHER" id="PTHR22950">
    <property type="entry name" value="AMINO ACID TRANSPORTER"/>
    <property type="match status" value="1"/>
</dbReference>
<keyword evidence="7" id="KW-0029">Amino-acid transport</keyword>
<keyword evidence="8 16" id="KW-1133">Transmembrane helix</keyword>
<feature type="transmembrane region" description="Helical" evidence="16">
    <location>
        <begin position="257"/>
        <end position="278"/>
    </location>
</feature>
<proteinExistence type="inferred from homology"/>
<keyword evidence="19" id="KW-1185">Reference proteome</keyword>
<evidence type="ECO:0000256" key="4">
    <source>
        <dbReference type="ARBA" id="ARBA00022692"/>
    </source>
</evidence>
<feature type="transmembrane region" description="Helical" evidence="16">
    <location>
        <begin position="338"/>
        <end position="362"/>
    </location>
</feature>
<accession>A0A067C2H5</accession>
<feature type="transmembrane region" description="Helical" evidence="16">
    <location>
        <begin position="109"/>
        <end position="132"/>
    </location>
</feature>
<keyword evidence="10 16" id="KW-0472">Membrane</keyword>
<keyword evidence="6" id="KW-0967">Endosome</keyword>
<evidence type="ECO:0000256" key="16">
    <source>
        <dbReference type="SAM" id="Phobius"/>
    </source>
</evidence>
<dbReference type="GO" id="GO:0005765">
    <property type="term" value="C:lysosomal membrane"/>
    <property type="evidence" value="ECO:0007669"/>
    <property type="project" value="UniProtKB-SubCell"/>
</dbReference>
<evidence type="ECO:0000256" key="6">
    <source>
        <dbReference type="ARBA" id="ARBA00022753"/>
    </source>
</evidence>
<feature type="compositionally biased region" description="Basic and acidic residues" evidence="15">
    <location>
        <begin position="22"/>
        <end position="36"/>
    </location>
</feature>
<evidence type="ECO:0000256" key="1">
    <source>
        <dbReference type="ARBA" id="ARBA00004107"/>
    </source>
</evidence>
<dbReference type="GO" id="GO:0015179">
    <property type="term" value="F:L-amino acid transmembrane transporter activity"/>
    <property type="evidence" value="ECO:0007669"/>
    <property type="project" value="TreeGrafter"/>
</dbReference>
<feature type="transmembrane region" description="Helical" evidence="16">
    <location>
        <begin position="84"/>
        <end position="103"/>
    </location>
</feature>
<comment type="similarity">
    <text evidence="14">Belongs to the amino acid/polyamine transporter 2 family. SLC38A9 subfamily.</text>
</comment>
<comment type="subcellular location">
    <subcellularLocation>
        <location evidence="1">Late endosome membrane</location>
        <topology evidence="1">Multi-pass membrane protein</topology>
    </subcellularLocation>
    <subcellularLocation>
        <location evidence="2">Lysosome membrane</location>
        <topology evidence="2">Multi-pass membrane protein</topology>
    </subcellularLocation>
</comment>
<dbReference type="RefSeq" id="XP_012205996.1">
    <property type="nucleotide sequence ID" value="XM_012350606.1"/>
</dbReference>
<feature type="transmembrane region" description="Helical" evidence="16">
    <location>
        <begin position="299"/>
        <end position="318"/>
    </location>
</feature>
<feature type="transmembrane region" description="Helical" evidence="16">
    <location>
        <begin position="223"/>
        <end position="245"/>
    </location>
</feature>
<feature type="transmembrane region" description="Helical" evidence="16">
    <location>
        <begin position="441"/>
        <end position="460"/>
    </location>
</feature>
<keyword evidence="13" id="KW-0458">Lysosome</keyword>
<evidence type="ECO:0000256" key="11">
    <source>
        <dbReference type="ARBA" id="ARBA00023157"/>
    </source>
</evidence>
<evidence type="ECO:0000256" key="2">
    <source>
        <dbReference type="ARBA" id="ARBA00004155"/>
    </source>
</evidence>
<dbReference type="KEGG" id="spar:SPRG_11659"/>
<dbReference type="GO" id="GO:0046872">
    <property type="term" value="F:metal ion binding"/>
    <property type="evidence" value="ECO:0007669"/>
    <property type="project" value="UniProtKB-KW"/>
</dbReference>
<reference evidence="18 19" key="1">
    <citation type="journal article" date="2013" name="PLoS Genet.">
        <title>Distinctive expansion of potential virulence genes in the genome of the oomycete fish pathogen Saprolegnia parasitica.</title>
        <authorList>
            <person name="Jiang R.H."/>
            <person name="de Bruijn I."/>
            <person name="Haas B.J."/>
            <person name="Belmonte R."/>
            <person name="Lobach L."/>
            <person name="Christie J."/>
            <person name="van den Ackerveken G."/>
            <person name="Bottin A."/>
            <person name="Bulone V."/>
            <person name="Diaz-Moreno S.M."/>
            <person name="Dumas B."/>
            <person name="Fan L."/>
            <person name="Gaulin E."/>
            <person name="Govers F."/>
            <person name="Grenville-Briggs L.J."/>
            <person name="Horner N.R."/>
            <person name="Levin J.Z."/>
            <person name="Mammella M."/>
            <person name="Meijer H.J."/>
            <person name="Morris P."/>
            <person name="Nusbaum C."/>
            <person name="Oome S."/>
            <person name="Phillips A.J."/>
            <person name="van Rooyen D."/>
            <person name="Rzeszutek E."/>
            <person name="Saraiva M."/>
            <person name="Secombes C.J."/>
            <person name="Seidl M.F."/>
            <person name="Snel B."/>
            <person name="Stassen J.H."/>
            <person name="Sykes S."/>
            <person name="Tripathy S."/>
            <person name="van den Berg H."/>
            <person name="Vega-Arreguin J.C."/>
            <person name="Wawra S."/>
            <person name="Young S.K."/>
            <person name="Zeng Q."/>
            <person name="Dieguez-Uribeondo J."/>
            <person name="Russ C."/>
            <person name="Tyler B.M."/>
            <person name="van West P."/>
        </authorList>
    </citation>
    <scope>NUCLEOTIDE SEQUENCE [LARGE SCALE GENOMIC DNA]</scope>
    <source>
        <strain evidence="18 19">CBS 223.65</strain>
    </source>
</reference>
<gene>
    <name evidence="18" type="ORF">SPRG_11659</name>
</gene>
<evidence type="ECO:0000256" key="13">
    <source>
        <dbReference type="ARBA" id="ARBA00023228"/>
    </source>
</evidence>
<evidence type="ECO:0000256" key="7">
    <source>
        <dbReference type="ARBA" id="ARBA00022970"/>
    </source>
</evidence>
<protein>
    <recommendedName>
        <fullName evidence="17">Amino acid transporter transmembrane domain-containing protein</fullName>
    </recommendedName>
</protein>
<dbReference type="EMBL" id="KK583255">
    <property type="protein sequence ID" value="KDO23345.1"/>
    <property type="molecule type" value="Genomic_DNA"/>
</dbReference>
<dbReference type="AlphaFoldDB" id="A0A067C2H5"/>
<evidence type="ECO:0000256" key="12">
    <source>
        <dbReference type="ARBA" id="ARBA00023180"/>
    </source>
</evidence>
<evidence type="ECO:0000313" key="18">
    <source>
        <dbReference type="EMBL" id="KDO23345.1"/>
    </source>
</evidence>
<evidence type="ECO:0000313" key="19">
    <source>
        <dbReference type="Proteomes" id="UP000030745"/>
    </source>
</evidence>
<evidence type="ECO:0000256" key="14">
    <source>
        <dbReference type="ARBA" id="ARBA00038442"/>
    </source>
</evidence>
<evidence type="ECO:0000256" key="5">
    <source>
        <dbReference type="ARBA" id="ARBA00022723"/>
    </source>
</evidence>
<dbReference type="Proteomes" id="UP000030745">
    <property type="component" value="Unassembled WGS sequence"/>
</dbReference>
<evidence type="ECO:0000256" key="8">
    <source>
        <dbReference type="ARBA" id="ARBA00022989"/>
    </source>
</evidence>
<organism evidence="18 19">
    <name type="scientific">Saprolegnia parasitica (strain CBS 223.65)</name>
    <dbReference type="NCBI Taxonomy" id="695850"/>
    <lineage>
        <taxon>Eukaryota</taxon>
        <taxon>Sar</taxon>
        <taxon>Stramenopiles</taxon>
        <taxon>Oomycota</taxon>
        <taxon>Saprolegniomycetes</taxon>
        <taxon>Saprolegniales</taxon>
        <taxon>Saprolegniaceae</taxon>
        <taxon>Saprolegnia</taxon>
    </lineage>
</organism>
<feature type="transmembrane region" description="Helical" evidence="16">
    <location>
        <begin position="153"/>
        <end position="174"/>
    </location>
</feature>
<keyword evidence="12" id="KW-0325">Glycoprotein</keyword>
<evidence type="ECO:0000256" key="9">
    <source>
        <dbReference type="ARBA" id="ARBA00023053"/>
    </source>
</evidence>
<evidence type="ECO:0000256" key="10">
    <source>
        <dbReference type="ARBA" id="ARBA00023136"/>
    </source>
</evidence>
<feature type="region of interest" description="Disordered" evidence="15">
    <location>
        <begin position="1"/>
        <end position="53"/>
    </location>
</feature>
<dbReference type="OMA" id="HWFTPTE"/>
<evidence type="ECO:0000256" key="15">
    <source>
        <dbReference type="SAM" id="MobiDB-lite"/>
    </source>
</evidence>
<feature type="compositionally biased region" description="Acidic residues" evidence="15">
    <location>
        <begin position="1"/>
        <end position="21"/>
    </location>
</feature>
<dbReference type="OrthoDB" id="294730at2759"/>
<keyword evidence="9" id="KW-0915">Sodium</keyword>
<name>A0A067C2H5_SAPPC</name>
<evidence type="ECO:0000259" key="17">
    <source>
        <dbReference type="Pfam" id="PF01490"/>
    </source>
</evidence>
<feature type="transmembrane region" description="Helical" evidence="16">
    <location>
        <begin position="194"/>
        <end position="211"/>
    </location>
</feature>